<name>A0A1M7C0C3_9FIRM</name>
<keyword evidence="2" id="KW-1185">Reference proteome</keyword>
<evidence type="ECO:0000313" key="1">
    <source>
        <dbReference type="EMBL" id="SHL60748.1"/>
    </source>
</evidence>
<sequence>MGRKVLIVSYYFNLRDTDRAYTVYQYFKQAGFEVKLLCGNYDHNSKKSVTYNLPEIVEVPVKPYGRNISIQRIRSYLKFARDARKAVEKLDFDIGYIVGPPNSTGYKLLPVIKKKHALFVTDVYDLYPETIPINGAFKDVLKYCGLWYWSYLRNAAIRKADIFIGSCQYYFTRLGLQESRKNHMIPLCKGEAMLEEVPMLPVEQLNILYLGALTGNYDFEGLIRIMARMQNRGRKVHLDIIGDGQRKEWLLAALEKEGIPFTFHGRTYDDGKKQKIMEHCHFGFNGFKKEAAIALSYKSMEYMANGLALINSCKEDTWDLVENENIGVNYSEDTLETCCKRLCTAKAADVYAMKCAALKAYRERYCFSKYTEKMNHIFLELAN</sequence>
<gene>
    <name evidence="1" type="ORF">SAMN02745136_05300</name>
</gene>
<evidence type="ECO:0000313" key="2">
    <source>
        <dbReference type="Proteomes" id="UP000184386"/>
    </source>
</evidence>
<dbReference type="Gene3D" id="3.40.50.2000">
    <property type="entry name" value="Glycogen Phosphorylase B"/>
    <property type="match status" value="1"/>
</dbReference>
<accession>A0A1M7C0C3</accession>
<keyword evidence="1" id="KW-0808">Transferase</keyword>
<organism evidence="1 2">
    <name type="scientific">Anaerocolumna jejuensis DSM 15929</name>
    <dbReference type="NCBI Taxonomy" id="1121322"/>
    <lineage>
        <taxon>Bacteria</taxon>
        <taxon>Bacillati</taxon>
        <taxon>Bacillota</taxon>
        <taxon>Clostridia</taxon>
        <taxon>Lachnospirales</taxon>
        <taxon>Lachnospiraceae</taxon>
        <taxon>Anaerocolumna</taxon>
    </lineage>
</organism>
<dbReference type="GO" id="GO:0016740">
    <property type="term" value="F:transferase activity"/>
    <property type="evidence" value="ECO:0007669"/>
    <property type="project" value="UniProtKB-KW"/>
</dbReference>
<dbReference type="EMBL" id="FRAC01000040">
    <property type="protein sequence ID" value="SHL60748.1"/>
    <property type="molecule type" value="Genomic_DNA"/>
</dbReference>
<proteinExistence type="predicted"/>
<dbReference type="Proteomes" id="UP000184386">
    <property type="component" value="Unassembled WGS sequence"/>
</dbReference>
<dbReference type="SUPFAM" id="SSF53756">
    <property type="entry name" value="UDP-Glycosyltransferase/glycogen phosphorylase"/>
    <property type="match status" value="1"/>
</dbReference>
<reference evidence="1 2" key="1">
    <citation type="submission" date="2016-11" db="EMBL/GenBank/DDBJ databases">
        <authorList>
            <person name="Jaros S."/>
            <person name="Januszkiewicz K."/>
            <person name="Wedrychowicz H."/>
        </authorList>
    </citation>
    <scope>NUCLEOTIDE SEQUENCE [LARGE SCALE GENOMIC DNA]</scope>
    <source>
        <strain evidence="1 2">DSM 15929</strain>
    </source>
</reference>
<dbReference type="Pfam" id="PF13692">
    <property type="entry name" value="Glyco_trans_1_4"/>
    <property type="match status" value="1"/>
</dbReference>
<dbReference type="RefSeq" id="WP_073280204.1">
    <property type="nucleotide sequence ID" value="NZ_FRAC01000040.1"/>
</dbReference>
<dbReference type="STRING" id="1121322.SAMN02745136_05300"/>
<protein>
    <submittedName>
        <fullName evidence="1">Glycosyltransferase involved in cell wall bisynthesis</fullName>
    </submittedName>
</protein>
<dbReference type="AlphaFoldDB" id="A0A1M7C0C3"/>